<reference evidence="2" key="1">
    <citation type="submission" date="2019-11" db="EMBL/GenBank/DDBJ databases">
        <authorList>
            <person name="Feng L."/>
        </authorList>
    </citation>
    <scope>NUCLEOTIDE SEQUENCE</scope>
    <source>
        <strain evidence="2">IbartlettiiLFYP30</strain>
    </source>
</reference>
<organism evidence="2">
    <name type="scientific">Intestinibacter bartlettii</name>
    <dbReference type="NCBI Taxonomy" id="261299"/>
    <lineage>
        <taxon>Bacteria</taxon>
        <taxon>Bacillati</taxon>
        <taxon>Bacillota</taxon>
        <taxon>Clostridia</taxon>
        <taxon>Peptostreptococcales</taxon>
        <taxon>Peptostreptococcaceae</taxon>
        <taxon>Intestinibacter</taxon>
    </lineage>
</organism>
<dbReference type="Pfam" id="PF12146">
    <property type="entry name" value="Hydrolase_4"/>
    <property type="match status" value="1"/>
</dbReference>
<gene>
    <name evidence="2" type="ORF">IBLFYP30_02493</name>
</gene>
<sequence>MKKTELYIKSTNDVNNLHTIVWEPESEIKAIVQISHGMIEYIDRYDRFAKFLNSKGILVVGNDHLGHGLTARDDEELGYFPTDKKSATVVEDLYKITQEIKSRYGDEVPYFVLGHSMGSFMIRRYIMTYGDKIDGCVIVGTGSQPNIVLKCGQSVLKFLKAFKGDKHRSKFVEKMAFGTYNKKFKPIDTSCDWISRDKDIVNKYVNDKYCTFLFTLNGYETLFDALEFIQNPKNVEKIPKELPLLFVSGDMDPVGNYGKGVKQIYENYKLCGIKDIDIKLYKDGRHEILNELEYENVYNDIYNWIAGRIKITQKSF</sequence>
<dbReference type="InterPro" id="IPR022742">
    <property type="entry name" value="Hydrolase_4"/>
</dbReference>
<proteinExistence type="predicted"/>
<protein>
    <submittedName>
        <fullName evidence="2">Lysophospholipase</fullName>
    </submittedName>
</protein>
<dbReference type="Gene3D" id="3.40.50.1820">
    <property type="entry name" value="alpha/beta hydrolase"/>
    <property type="match status" value="1"/>
</dbReference>
<evidence type="ECO:0000313" key="2">
    <source>
        <dbReference type="EMBL" id="VYU37087.1"/>
    </source>
</evidence>
<dbReference type="AlphaFoldDB" id="A0A6N3EHL0"/>
<dbReference type="SUPFAM" id="SSF53474">
    <property type="entry name" value="alpha/beta-Hydrolases"/>
    <property type="match status" value="1"/>
</dbReference>
<evidence type="ECO:0000259" key="1">
    <source>
        <dbReference type="Pfam" id="PF12146"/>
    </source>
</evidence>
<dbReference type="InterPro" id="IPR051044">
    <property type="entry name" value="MAG_DAG_Lipase"/>
</dbReference>
<dbReference type="EMBL" id="CACRUE010000033">
    <property type="protein sequence ID" value="VYU37087.1"/>
    <property type="molecule type" value="Genomic_DNA"/>
</dbReference>
<accession>A0A6N3EHL0</accession>
<dbReference type="InterPro" id="IPR029058">
    <property type="entry name" value="AB_hydrolase_fold"/>
</dbReference>
<dbReference type="PANTHER" id="PTHR11614">
    <property type="entry name" value="PHOSPHOLIPASE-RELATED"/>
    <property type="match status" value="1"/>
</dbReference>
<feature type="domain" description="Serine aminopeptidase S33" evidence="1">
    <location>
        <begin position="27"/>
        <end position="293"/>
    </location>
</feature>
<dbReference type="RefSeq" id="WP_024037844.1">
    <property type="nucleotide sequence ID" value="NZ_CACRUE010000033.1"/>
</dbReference>
<name>A0A6N3EHL0_9FIRM</name>